<comment type="caution">
    <text evidence="1">The sequence shown here is derived from an EMBL/GenBank/DDBJ whole genome shotgun (WGS) entry which is preliminary data.</text>
</comment>
<evidence type="ECO:0000313" key="2">
    <source>
        <dbReference type="Proteomes" id="UP001058974"/>
    </source>
</evidence>
<protein>
    <submittedName>
        <fullName evidence="1">Uncharacterized protein</fullName>
    </submittedName>
</protein>
<proteinExistence type="predicted"/>
<name>A0A9D5BR10_PEA</name>
<accession>A0A9D5BR10</accession>
<keyword evidence="2" id="KW-1185">Reference proteome</keyword>
<dbReference type="EMBL" id="JAMSHJ010000001">
    <property type="protein sequence ID" value="KAI5448379.1"/>
    <property type="molecule type" value="Genomic_DNA"/>
</dbReference>
<dbReference type="AlphaFoldDB" id="A0A9D5BR10"/>
<reference evidence="1 2" key="1">
    <citation type="journal article" date="2022" name="Nat. Genet.">
        <title>Improved pea reference genome and pan-genome highlight genomic features and evolutionary characteristics.</title>
        <authorList>
            <person name="Yang T."/>
            <person name="Liu R."/>
            <person name="Luo Y."/>
            <person name="Hu S."/>
            <person name="Wang D."/>
            <person name="Wang C."/>
            <person name="Pandey M.K."/>
            <person name="Ge S."/>
            <person name="Xu Q."/>
            <person name="Li N."/>
            <person name="Li G."/>
            <person name="Huang Y."/>
            <person name="Saxena R.K."/>
            <person name="Ji Y."/>
            <person name="Li M."/>
            <person name="Yan X."/>
            <person name="He Y."/>
            <person name="Liu Y."/>
            <person name="Wang X."/>
            <person name="Xiang C."/>
            <person name="Varshney R.K."/>
            <person name="Ding H."/>
            <person name="Gao S."/>
            <person name="Zong X."/>
        </authorList>
    </citation>
    <scope>NUCLEOTIDE SEQUENCE [LARGE SCALE GENOMIC DNA]</scope>
    <source>
        <strain evidence="1 2">cv. Zhongwan 6</strain>
    </source>
</reference>
<dbReference type="Gramene" id="Psat01G0570100-T1">
    <property type="protein sequence ID" value="KAI5448379.1"/>
    <property type="gene ID" value="KIW84_015701"/>
</dbReference>
<gene>
    <name evidence="1" type="ORF">KIW84_015701</name>
</gene>
<evidence type="ECO:0000313" key="1">
    <source>
        <dbReference type="EMBL" id="KAI5448379.1"/>
    </source>
</evidence>
<dbReference type="Proteomes" id="UP001058974">
    <property type="component" value="Chromosome 1"/>
</dbReference>
<organism evidence="1 2">
    <name type="scientific">Pisum sativum</name>
    <name type="common">Garden pea</name>
    <name type="synonym">Lathyrus oleraceus</name>
    <dbReference type="NCBI Taxonomy" id="3888"/>
    <lineage>
        <taxon>Eukaryota</taxon>
        <taxon>Viridiplantae</taxon>
        <taxon>Streptophyta</taxon>
        <taxon>Embryophyta</taxon>
        <taxon>Tracheophyta</taxon>
        <taxon>Spermatophyta</taxon>
        <taxon>Magnoliopsida</taxon>
        <taxon>eudicotyledons</taxon>
        <taxon>Gunneridae</taxon>
        <taxon>Pentapetalae</taxon>
        <taxon>rosids</taxon>
        <taxon>fabids</taxon>
        <taxon>Fabales</taxon>
        <taxon>Fabaceae</taxon>
        <taxon>Papilionoideae</taxon>
        <taxon>50 kb inversion clade</taxon>
        <taxon>NPAAA clade</taxon>
        <taxon>Hologalegina</taxon>
        <taxon>IRL clade</taxon>
        <taxon>Fabeae</taxon>
        <taxon>Lathyrus</taxon>
    </lineage>
</organism>
<sequence>MHATEEQIEECLAGNVDAFEVKSPIPGDLNMHHMVDSEIEQVCKLVVMNKVAPISLQINDLANEYRLSKESCDEASFDLKRLRDLQEKKAQFRLRDLQDKKARFLASYVAIEKEEKSTLTR</sequence>